<protein>
    <submittedName>
        <fullName evidence="2">Uncharacterized protein</fullName>
    </submittedName>
</protein>
<accession>A0A8W8LDN0</accession>
<sequence>MNTPVEGSSDDENGSDLYGIAVGIVFRIIFILAAALICIATKRSGKDTCTSTTTTKPKYKGNRETNFWPINGNLERTRVIVKLSQQPASFPSEITRTSGLVTERFHLIPRIYLVRYMRLTNALGHTSRGVYIVHDLMWSNDDHFYLPHDIKEFISLRDVVRKCSGTCPVMFSVVRRTGEVGCLYLSTLLLEYEKQREVNIFSFVRNMFKDSMA</sequence>
<keyword evidence="1" id="KW-1133">Transmembrane helix</keyword>
<feature type="transmembrane region" description="Helical" evidence="1">
    <location>
        <begin position="20"/>
        <end position="40"/>
    </location>
</feature>
<organism evidence="2 3">
    <name type="scientific">Magallana gigas</name>
    <name type="common">Pacific oyster</name>
    <name type="synonym">Crassostrea gigas</name>
    <dbReference type="NCBI Taxonomy" id="29159"/>
    <lineage>
        <taxon>Eukaryota</taxon>
        <taxon>Metazoa</taxon>
        <taxon>Spiralia</taxon>
        <taxon>Lophotrochozoa</taxon>
        <taxon>Mollusca</taxon>
        <taxon>Bivalvia</taxon>
        <taxon>Autobranchia</taxon>
        <taxon>Pteriomorphia</taxon>
        <taxon>Ostreida</taxon>
        <taxon>Ostreoidea</taxon>
        <taxon>Ostreidae</taxon>
        <taxon>Magallana</taxon>
    </lineage>
</organism>
<name>A0A8W8LDN0_MAGGI</name>
<evidence type="ECO:0000256" key="1">
    <source>
        <dbReference type="SAM" id="Phobius"/>
    </source>
</evidence>
<evidence type="ECO:0000313" key="2">
    <source>
        <dbReference type="EnsemblMetazoa" id="G27521.3:cds"/>
    </source>
</evidence>
<keyword evidence="1" id="KW-0812">Transmembrane</keyword>
<evidence type="ECO:0000313" key="3">
    <source>
        <dbReference type="Proteomes" id="UP000005408"/>
    </source>
</evidence>
<keyword evidence="1" id="KW-0472">Membrane</keyword>
<dbReference type="AlphaFoldDB" id="A0A8W8LDN0"/>
<dbReference type="Proteomes" id="UP000005408">
    <property type="component" value="Unassembled WGS sequence"/>
</dbReference>
<reference evidence="2" key="1">
    <citation type="submission" date="2022-08" db="UniProtKB">
        <authorList>
            <consortium name="EnsemblMetazoa"/>
        </authorList>
    </citation>
    <scope>IDENTIFICATION</scope>
    <source>
        <strain evidence="2">05x7-T-G4-1.051#20</strain>
    </source>
</reference>
<keyword evidence="3" id="KW-1185">Reference proteome</keyword>
<dbReference type="EnsemblMetazoa" id="G27521.3">
    <property type="protein sequence ID" value="G27521.3:cds"/>
    <property type="gene ID" value="G27521"/>
</dbReference>
<proteinExistence type="predicted"/>